<gene>
    <name evidence="1" type="ORF">CDD82_5606</name>
</gene>
<dbReference type="PANTHER" id="PTHR42093:SF1">
    <property type="match status" value="1"/>
</dbReference>
<dbReference type="Gene3D" id="3.40.1460.10">
    <property type="entry name" value="Nuclease A inhibitor-like"/>
    <property type="match status" value="1"/>
</dbReference>
<dbReference type="OrthoDB" id="5366485at2759"/>
<evidence type="ECO:0000313" key="2">
    <source>
        <dbReference type="Proteomes" id="UP000224854"/>
    </source>
</evidence>
<dbReference type="PANTHER" id="PTHR42093">
    <property type="match status" value="1"/>
</dbReference>
<dbReference type="AlphaFoldDB" id="A0A2C5Z0A4"/>
<sequence>MASDEDYMAFLDKANKDVSDGQAGAQQQSKDKAVFKTKDAGMDVPKPIQDACKDTFYVTEADEPFEGVSLKWDKETLPNEDEFAKLIGHWDVQQAQIEILDPFDWDSRGQYIKVIEAVREATQGNDVRVYRVVRDETRAEYWVVSWAPGKLVGAKALGVES</sequence>
<evidence type="ECO:0000313" key="1">
    <source>
        <dbReference type="EMBL" id="PHH73200.1"/>
    </source>
</evidence>
<dbReference type="Pfam" id="PF23151">
    <property type="entry name" value="NuiA_2"/>
    <property type="match status" value="1"/>
</dbReference>
<protein>
    <submittedName>
        <fullName evidence="1">Uncharacterized protein</fullName>
    </submittedName>
</protein>
<dbReference type="Proteomes" id="UP000224854">
    <property type="component" value="Unassembled WGS sequence"/>
</dbReference>
<name>A0A2C5Z0A4_9HYPO</name>
<dbReference type="InterPro" id="IPR056539">
    <property type="entry name" value="NuiA-like"/>
</dbReference>
<dbReference type="EMBL" id="NJEU01000523">
    <property type="protein sequence ID" value="PHH73200.1"/>
    <property type="molecule type" value="Genomic_DNA"/>
</dbReference>
<organism evidence="1 2">
    <name type="scientific">Ophiocordyceps australis</name>
    <dbReference type="NCBI Taxonomy" id="1399860"/>
    <lineage>
        <taxon>Eukaryota</taxon>
        <taxon>Fungi</taxon>
        <taxon>Dikarya</taxon>
        <taxon>Ascomycota</taxon>
        <taxon>Pezizomycotina</taxon>
        <taxon>Sordariomycetes</taxon>
        <taxon>Hypocreomycetidae</taxon>
        <taxon>Hypocreales</taxon>
        <taxon>Ophiocordycipitaceae</taxon>
        <taxon>Ophiocordyceps</taxon>
    </lineage>
</organism>
<reference evidence="1 2" key="1">
    <citation type="submission" date="2017-06" db="EMBL/GenBank/DDBJ databases">
        <title>Ant-infecting Ophiocordyceps genomes reveal a high diversity of potential behavioral manipulation genes and a possible major role for enterotoxins.</title>
        <authorList>
            <person name="De Bekker C."/>
            <person name="Evans H.C."/>
            <person name="Brachmann A."/>
            <person name="Hughes D.P."/>
        </authorList>
    </citation>
    <scope>NUCLEOTIDE SEQUENCE [LARGE SCALE GENOMIC DNA]</scope>
    <source>
        <strain evidence="1 2">1348a</strain>
    </source>
</reference>
<accession>A0A2C5Z0A4</accession>
<comment type="caution">
    <text evidence="1">The sequence shown here is derived from an EMBL/GenBank/DDBJ whole genome shotgun (WGS) entry which is preliminary data.</text>
</comment>
<proteinExistence type="predicted"/>
<keyword evidence="2" id="KW-1185">Reference proteome</keyword>